<evidence type="ECO:0000256" key="7">
    <source>
        <dbReference type="ARBA" id="ARBA00023049"/>
    </source>
</evidence>
<dbReference type="HAMAP" id="MF_01924">
    <property type="entry name" value="A_A_dipeptidase"/>
    <property type="match status" value="1"/>
</dbReference>
<dbReference type="InterPro" id="IPR009045">
    <property type="entry name" value="Zn_M74/Hedgehog-like"/>
</dbReference>
<keyword evidence="3 9" id="KW-0479">Metal-binding</keyword>
<dbReference type="EMBL" id="JANYMP010000028">
    <property type="protein sequence ID" value="MCS7483051.1"/>
    <property type="molecule type" value="Genomic_DNA"/>
</dbReference>
<dbReference type="GO" id="GO:0160237">
    <property type="term" value="F:D-Ala-D-Ala dipeptidase activity"/>
    <property type="evidence" value="ECO:0007669"/>
    <property type="project" value="UniProtKB-EC"/>
</dbReference>
<dbReference type="GO" id="GO:0006508">
    <property type="term" value="P:proteolysis"/>
    <property type="evidence" value="ECO:0007669"/>
    <property type="project" value="UniProtKB-KW"/>
</dbReference>
<evidence type="ECO:0000256" key="9">
    <source>
        <dbReference type="HAMAP-Rule" id="MF_01924"/>
    </source>
</evidence>
<evidence type="ECO:0000256" key="1">
    <source>
        <dbReference type="ARBA" id="ARBA00001362"/>
    </source>
</evidence>
<evidence type="ECO:0000256" key="2">
    <source>
        <dbReference type="ARBA" id="ARBA00022670"/>
    </source>
</evidence>
<feature type="binding site" evidence="9">
    <location>
        <position position="128"/>
    </location>
    <ligand>
        <name>Zn(2+)</name>
        <dbReference type="ChEBI" id="CHEBI:29105"/>
        <note>catalytic</note>
    </ligand>
</feature>
<dbReference type="Pfam" id="PF01427">
    <property type="entry name" value="Peptidase_M15"/>
    <property type="match status" value="1"/>
</dbReference>
<dbReference type="AlphaFoldDB" id="A0A9X2VU79"/>
<comment type="cofactor">
    <cofactor evidence="9">
        <name>Zn(2+)</name>
        <dbReference type="ChEBI" id="CHEBI:29105"/>
    </cofactor>
    <text evidence="9">Binds 1 zinc ion per subunit.</text>
</comment>
<protein>
    <recommendedName>
        <fullName evidence="9 10">D-alanyl-D-alanine dipeptidase</fullName>
        <shortName evidence="9 10">D-Ala-D-Ala dipeptidase</shortName>
        <ecNumber evidence="9 10">3.4.13.22</ecNumber>
    </recommendedName>
</protein>
<evidence type="ECO:0000256" key="4">
    <source>
        <dbReference type="ARBA" id="ARBA00022801"/>
    </source>
</evidence>
<keyword evidence="8 10" id="KW-0961">Cell wall biogenesis/degradation</keyword>
<feature type="active site" description="Proton donor/acceptor" evidence="9">
    <location>
        <position position="189"/>
    </location>
</feature>
<evidence type="ECO:0000256" key="3">
    <source>
        <dbReference type="ARBA" id="ARBA00022723"/>
    </source>
</evidence>
<organism evidence="11 12">
    <name type="scientific">Umezawaea endophytica</name>
    <dbReference type="NCBI Taxonomy" id="1654476"/>
    <lineage>
        <taxon>Bacteria</taxon>
        <taxon>Bacillati</taxon>
        <taxon>Actinomycetota</taxon>
        <taxon>Actinomycetes</taxon>
        <taxon>Pseudonocardiales</taxon>
        <taxon>Pseudonocardiaceae</taxon>
        <taxon>Umezawaea</taxon>
    </lineage>
</organism>
<evidence type="ECO:0000256" key="8">
    <source>
        <dbReference type="ARBA" id="ARBA00023316"/>
    </source>
</evidence>
<comment type="similarity">
    <text evidence="9 10">Belongs to the peptidase M15D family.</text>
</comment>
<dbReference type="GO" id="GO:0008237">
    <property type="term" value="F:metallopeptidase activity"/>
    <property type="evidence" value="ECO:0007669"/>
    <property type="project" value="UniProtKB-KW"/>
</dbReference>
<dbReference type="PIRSF" id="PIRSF026671">
    <property type="entry name" value="AA_dipeptidase"/>
    <property type="match status" value="1"/>
</dbReference>
<accession>A0A9X2VU79</accession>
<dbReference type="SUPFAM" id="SSF55166">
    <property type="entry name" value="Hedgehog/DD-peptidase"/>
    <property type="match status" value="1"/>
</dbReference>
<evidence type="ECO:0000313" key="11">
    <source>
        <dbReference type="EMBL" id="MCS7483051.1"/>
    </source>
</evidence>
<dbReference type="CDD" id="cd14843">
    <property type="entry name" value="D-Ala-D-Ala_dipeptidase_like"/>
    <property type="match status" value="1"/>
</dbReference>
<feature type="site" description="Transition state stabilizer" evidence="9">
    <location>
        <position position="77"/>
    </location>
</feature>
<proteinExistence type="inferred from homology"/>
<dbReference type="Gene3D" id="3.30.1380.10">
    <property type="match status" value="1"/>
</dbReference>
<keyword evidence="6 9" id="KW-0224">Dipeptidase</keyword>
<dbReference type="Proteomes" id="UP001141259">
    <property type="component" value="Unassembled WGS sequence"/>
</dbReference>
<feature type="binding site" evidence="9">
    <location>
        <position position="192"/>
    </location>
    <ligand>
        <name>Zn(2+)</name>
        <dbReference type="ChEBI" id="CHEBI:29105"/>
        <note>catalytic</note>
    </ligand>
</feature>
<dbReference type="RefSeq" id="WP_259628511.1">
    <property type="nucleotide sequence ID" value="NZ_JANYMP010000028.1"/>
</dbReference>
<keyword evidence="4 9" id="KW-0378">Hydrolase</keyword>
<comment type="function">
    <text evidence="9 10">Catalyzes hydrolysis of the D-alanyl-D-alanine dipeptide.</text>
</comment>
<sequence length="218" mass="24074">MTEVVLLSHPRVADLPARECGEPLVDLRTIGELALDDRQADPAGAYVHLRAGVVERLLVAQGHLPVGLRLLIVEAYRPLWLQERYFSEYAGVLRADNPSWSEAEVRVAASRYISPPEIAPHVSGAAVDLTLCSESGEEVFMGTDVNASPEESLNACYTDAPGISPLARYNRRLLGHALRTAGLVNYPTEWWHWSYGDRYWAMHTGAPAAVYGPQDLRL</sequence>
<dbReference type="GO" id="GO:0008270">
    <property type="term" value="F:zinc ion binding"/>
    <property type="evidence" value="ECO:0007669"/>
    <property type="project" value="UniProtKB-UniRule"/>
</dbReference>
<keyword evidence="7 9" id="KW-0482">Metalloprotease</keyword>
<dbReference type="PANTHER" id="PTHR43126:SF2">
    <property type="entry name" value="D-ALANYL-D-ALANINE DIPEPTIDASE"/>
    <property type="match status" value="1"/>
</dbReference>
<comment type="catalytic activity">
    <reaction evidence="1 9 10">
        <text>D-alanyl-D-alanine + H2O = 2 D-alanine</text>
        <dbReference type="Rhea" id="RHEA:20661"/>
        <dbReference type="ChEBI" id="CHEBI:15377"/>
        <dbReference type="ChEBI" id="CHEBI:57416"/>
        <dbReference type="ChEBI" id="CHEBI:57822"/>
        <dbReference type="EC" id="3.4.13.22"/>
    </reaction>
</comment>
<name>A0A9X2VU79_9PSEU</name>
<evidence type="ECO:0000313" key="12">
    <source>
        <dbReference type="Proteomes" id="UP001141259"/>
    </source>
</evidence>
<evidence type="ECO:0000256" key="6">
    <source>
        <dbReference type="ARBA" id="ARBA00022997"/>
    </source>
</evidence>
<comment type="caution">
    <text evidence="11">The sequence shown here is derived from an EMBL/GenBank/DDBJ whole genome shotgun (WGS) entry which is preliminary data.</text>
</comment>
<keyword evidence="12" id="KW-1185">Reference proteome</keyword>
<feature type="binding site" evidence="9">
    <location>
        <position position="121"/>
    </location>
    <ligand>
        <name>Zn(2+)</name>
        <dbReference type="ChEBI" id="CHEBI:29105"/>
        <note>catalytic</note>
    </ligand>
</feature>
<keyword evidence="5 9" id="KW-0862">Zinc</keyword>
<evidence type="ECO:0000256" key="5">
    <source>
        <dbReference type="ARBA" id="ARBA00022833"/>
    </source>
</evidence>
<gene>
    <name evidence="11" type="ORF">NZH93_39905</name>
</gene>
<dbReference type="InterPro" id="IPR000755">
    <property type="entry name" value="A_A_dipeptidase"/>
</dbReference>
<keyword evidence="2 9" id="KW-0645">Protease</keyword>
<dbReference type="GO" id="GO:0071555">
    <property type="term" value="P:cell wall organization"/>
    <property type="evidence" value="ECO:0007669"/>
    <property type="project" value="UniProtKB-KW"/>
</dbReference>
<dbReference type="EC" id="3.4.13.22" evidence="9 10"/>
<evidence type="ECO:0000256" key="10">
    <source>
        <dbReference type="PIRNR" id="PIRNR026671"/>
    </source>
</evidence>
<dbReference type="PANTHER" id="PTHR43126">
    <property type="entry name" value="D-ALANYL-D-ALANINE DIPEPTIDASE"/>
    <property type="match status" value="1"/>
</dbReference>
<reference evidence="11" key="1">
    <citation type="submission" date="2022-08" db="EMBL/GenBank/DDBJ databases">
        <authorList>
            <person name="Tistechok S."/>
            <person name="Samborskyy M."/>
            <person name="Roman I."/>
        </authorList>
    </citation>
    <scope>NUCLEOTIDE SEQUENCE</scope>
    <source>
        <strain evidence="11">DSM 103496</strain>
    </source>
</reference>